<accession>A0AAE3GUN2</accession>
<dbReference type="RefSeq" id="WP_254012958.1">
    <property type="nucleotide sequence ID" value="NZ_JAMZMM010000177.1"/>
</dbReference>
<proteinExistence type="predicted"/>
<comment type="caution">
    <text evidence="3">The sequence shown here is derived from an EMBL/GenBank/DDBJ whole genome shotgun (WGS) entry which is preliminary data.</text>
</comment>
<dbReference type="EMBL" id="JAMZMM010000177">
    <property type="protein sequence ID" value="MCP2730193.1"/>
    <property type="molecule type" value="Genomic_DNA"/>
</dbReference>
<evidence type="ECO:0000256" key="1">
    <source>
        <dbReference type="SAM" id="MobiDB-lite"/>
    </source>
</evidence>
<feature type="region of interest" description="Disordered" evidence="1">
    <location>
        <begin position="71"/>
        <end position="93"/>
    </location>
</feature>
<keyword evidence="4" id="KW-1185">Reference proteome</keyword>
<dbReference type="AlphaFoldDB" id="A0AAE3GUN2"/>
<reference evidence="3" key="1">
    <citation type="submission" date="2022-06" db="EMBL/GenBank/DDBJ databases">
        <title>New cyanobacteria of genus Symplocastrum in benthos of Lake Baikal.</title>
        <authorList>
            <person name="Sorokovikova E."/>
            <person name="Tikhonova I."/>
            <person name="Krasnopeev A."/>
            <person name="Evseev P."/>
            <person name="Gladkikh A."/>
            <person name="Belykh O."/>
        </authorList>
    </citation>
    <scope>NUCLEOTIDE SEQUENCE</scope>
    <source>
        <strain evidence="3">BBK-W-15</strain>
    </source>
</reference>
<organism evidence="3 4">
    <name type="scientific">Limnofasciculus baicalensis BBK-W-15</name>
    <dbReference type="NCBI Taxonomy" id="2699891"/>
    <lineage>
        <taxon>Bacteria</taxon>
        <taxon>Bacillati</taxon>
        <taxon>Cyanobacteriota</taxon>
        <taxon>Cyanophyceae</taxon>
        <taxon>Coleofasciculales</taxon>
        <taxon>Coleofasciculaceae</taxon>
        <taxon>Limnofasciculus</taxon>
        <taxon>Limnofasciculus baicalensis</taxon>
    </lineage>
</organism>
<keyword evidence="2" id="KW-0472">Membrane</keyword>
<evidence type="ECO:0000313" key="3">
    <source>
        <dbReference type="EMBL" id="MCP2730193.1"/>
    </source>
</evidence>
<keyword evidence="2" id="KW-1133">Transmembrane helix</keyword>
<dbReference type="Proteomes" id="UP001204953">
    <property type="component" value="Unassembled WGS sequence"/>
</dbReference>
<feature type="compositionally biased region" description="Basic and acidic residues" evidence="1">
    <location>
        <begin position="71"/>
        <end position="84"/>
    </location>
</feature>
<evidence type="ECO:0000256" key="2">
    <source>
        <dbReference type="SAM" id="Phobius"/>
    </source>
</evidence>
<keyword evidence="2" id="KW-0812">Transmembrane</keyword>
<gene>
    <name evidence="3" type="ORF">NJ959_17315</name>
</gene>
<feature type="transmembrane region" description="Helical" evidence="2">
    <location>
        <begin position="26"/>
        <end position="45"/>
    </location>
</feature>
<name>A0AAE3GUN2_9CYAN</name>
<evidence type="ECO:0000313" key="4">
    <source>
        <dbReference type="Proteomes" id="UP001204953"/>
    </source>
</evidence>
<protein>
    <submittedName>
        <fullName evidence="3">Uncharacterized protein</fullName>
    </submittedName>
</protein>
<sequence length="93" mass="10505">MTKLGRIEVSPISPLDWEAVMRFNNLLTLAFILTLLFITIGDRVLPSPLNDASRNTRVSINNFLVGLFPDRKPKDPNRRTKEAIDELNQGNGQ</sequence>